<evidence type="ECO:0000256" key="1">
    <source>
        <dbReference type="ARBA" id="ARBA00005228"/>
    </source>
</evidence>
<keyword evidence="9" id="KW-1185">Reference proteome</keyword>
<reference evidence="8 9" key="1">
    <citation type="journal article" date="2019" name="ACS Chem. Biol.">
        <title>Identification and Mobilization of a Cryptic Antibiotic Biosynthesis Gene Locus from a Human-Pathogenic Nocardia Isolate.</title>
        <authorList>
            <person name="Herisse M."/>
            <person name="Ishida K."/>
            <person name="Porter J.L."/>
            <person name="Howden B."/>
            <person name="Hertweck C."/>
            <person name="Stinear T.P."/>
            <person name="Pidot S.J."/>
        </authorList>
    </citation>
    <scope>NUCLEOTIDE SEQUENCE [LARGE SCALE GENOMIC DNA]</scope>
    <source>
        <strain evidence="8 9">AUSMDU00012717</strain>
    </source>
</reference>
<dbReference type="PRINTS" id="PR00862">
    <property type="entry name" value="PROLIGOPTASE"/>
</dbReference>
<dbReference type="InterPro" id="IPR023302">
    <property type="entry name" value="Pept_S9A_N"/>
</dbReference>
<evidence type="ECO:0000313" key="8">
    <source>
        <dbReference type="EMBL" id="QIS08530.1"/>
    </source>
</evidence>
<evidence type="ECO:0000259" key="6">
    <source>
        <dbReference type="Pfam" id="PF00326"/>
    </source>
</evidence>
<dbReference type="Gene3D" id="2.130.10.120">
    <property type="entry name" value="Prolyl oligopeptidase, N-terminal domain"/>
    <property type="match status" value="1"/>
</dbReference>
<organism evidence="8 9">
    <name type="scientific">Nocardia arthritidis</name>
    <dbReference type="NCBI Taxonomy" id="228602"/>
    <lineage>
        <taxon>Bacteria</taxon>
        <taxon>Bacillati</taxon>
        <taxon>Actinomycetota</taxon>
        <taxon>Actinomycetes</taxon>
        <taxon>Mycobacteriales</taxon>
        <taxon>Nocardiaceae</taxon>
        <taxon>Nocardia</taxon>
    </lineage>
</organism>
<dbReference type="Pfam" id="PF02897">
    <property type="entry name" value="Peptidase_S9_N"/>
    <property type="match status" value="1"/>
</dbReference>
<proteinExistence type="inferred from homology"/>
<keyword evidence="4" id="KW-0720">Serine protease</keyword>
<dbReference type="Gene3D" id="3.40.50.1820">
    <property type="entry name" value="alpha/beta hydrolase"/>
    <property type="match status" value="1"/>
</dbReference>
<dbReference type="GO" id="GO:0006508">
    <property type="term" value="P:proteolysis"/>
    <property type="evidence" value="ECO:0007669"/>
    <property type="project" value="UniProtKB-KW"/>
</dbReference>
<accession>A0A6G9Y602</accession>
<dbReference type="EMBL" id="CP046172">
    <property type="protein sequence ID" value="QIS08530.1"/>
    <property type="molecule type" value="Genomic_DNA"/>
</dbReference>
<evidence type="ECO:0000256" key="4">
    <source>
        <dbReference type="ARBA" id="ARBA00022825"/>
    </source>
</evidence>
<feature type="region of interest" description="Disordered" evidence="5">
    <location>
        <begin position="35"/>
        <end position="60"/>
    </location>
</feature>
<feature type="domain" description="Peptidase S9 prolyl oligopeptidase catalytic" evidence="6">
    <location>
        <begin position="556"/>
        <end position="772"/>
    </location>
</feature>
<dbReference type="Pfam" id="PF00326">
    <property type="entry name" value="Peptidase_S9"/>
    <property type="match status" value="1"/>
</dbReference>
<evidence type="ECO:0000313" key="9">
    <source>
        <dbReference type="Proteomes" id="UP000503540"/>
    </source>
</evidence>
<dbReference type="InterPro" id="IPR051543">
    <property type="entry name" value="Serine_Peptidase_S9A"/>
</dbReference>
<sequence>MRRPLRSWSTSSPRNAAASIRRCAICTGRARCSTASSRPRAANRRGRARRGVRTRANSSVEPMSVESVAAPIAKRVPTERVHHGDVFVDEYEWLRDKEDPEVIAYLEAENAYTEARTAHLDGLRGKIFAEIKSRVQETDLSVPHRMGDYWYYSRTFEGKQYGSSCRCPVAADAAGIDAWTPPELKPGVEIPGEQVLLDLNELAEGHDFISLGAFEVSHDGNLLAYSVDTVGNERYVLRFKDLRTGASLPDEIAETAAGAAWSLDGEFVFYQTVDEAWRPDTVWRHRLGTAADQDVKVFHEPDDRFWVGIDGTRSEQYLFIVSSSKITTEYRVLAADDPEGEFRVVLPRRDGVEYSVEHAVIGGEDRFLIMHNDVVDGVKAENFVLAEAPVADPSDMTILIGHDPQVRLESVGAFADYLVLGYRREALPRLAIWPLTADGYGERRELEFDLELASVGTAGNPEWAQPTLRIALGSFITPRQIFDYVPATGELLLRKEDVVLGGYDPNEYVQRRDWAVADDGTRIPISLVWRKEFAPDSPKPLLLYGYGSYETAIDPYFSIARLSMLDRGMVFAIAHVRGGGEMGRYWYENGKTLTKKNTFTDFVSCARHLIDTGVTAADRLVAEGGSAGGMLMGAVANLAPELFTGIITSVPFVDPLTSILDPDLPLTVIEWDEWGDPLHDKDVYQYMKSYSPYENVEAKDYPAILAITGLNDTRVLYVEPAKWVAKLRVTKTGDAPLLLKTEMSSGHGGVSGRYERWKEVAFEEAWILDTVGLADA</sequence>
<keyword evidence="2" id="KW-0645">Protease</keyword>
<dbReference type="PANTHER" id="PTHR11757:SF19">
    <property type="entry name" value="PROLYL ENDOPEPTIDASE-LIKE"/>
    <property type="match status" value="1"/>
</dbReference>
<gene>
    <name evidence="8" type="ORF">F5544_03055</name>
</gene>
<dbReference type="PANTHER" id="PTHR11757">
    <property type="entry name" value="PROTEASE FAMILY S9A OLIGOPEPTIDASE"/>
    <property type="match status" value="1"/>
</dbReference>
<evidence type="ECO:0000256" key="2">
    <source>
        <dbReference type="ARBA" id="ARBA00022670"/>
    </source>
</evidence>
<dbReference type="KEGG" id="nah:F5544_03055"/>
<dbReference type="AlphaFoldDB" id="A0A6G9Y602"/>
<dbReference type="InterPro" id="IPR002470">
    <property type="entry name" value="Peptidase_S9A"/>
</dbReference>
<feature type="compositionally biased region" description="Basic residues" evidence="5">
    <location>
        <begin position="41"/>
        <end position="53"/>
    </location>
</feature>
<feature type="domain" description="Peptidase S9A N-terminal" evidence="7">
    <location>
        <begin position="71"/>
        <end position="496"/>
    </location>
</feature>
<evidence type="ECO:0000256" key="5">
    <source>
        <dbReference type="SAM" id="MobiDB-lite"/>
    </source>
</evidence>
<dbReference type="InterPro" id="IPR001375">
    <property type="entry name" value="Peptidase_S9_cat"/>
</dbReference>
<dbReference type="SUPFAM" id="SSF53474">
    <property type="entry name" value="alpha/beta-Hydrolases"/>
    <property type="match status" value="1"/>
</dbReference>
<dbReference type="Proteomes" id="UP000503540">
    <property type="component" value="Chromosome"/>
</dbReference>
<comment type="similarity">
    <text evidence="1">Belongs to the peptidase S9A family.</text>
</comment>
<evidence type="ECO:0000256" key="3">
    <source>
        <dbReference type="ARBA" id="ARBA00022801"/>
    </source>
</evidence>
<dbReference type="InterPro" id="IPR029058">
    <property type="entry name" value="AB_hydrolase_fold"/>
</dbReference>
<name>A0A6G9Y602_9NOCA</name>
<dbReference type="GO" id="GO:0004252">
    <property type="term" value="F:serine-type endopeptidase activity"/>
    <property type="evidence" value="ECO:0007669"/>
    <property type="project" value="InterPro"/>
</dbReference>
<keyword evidence="3" id="KW-0378">Hydrolase</keyword>
<evidence type="ECO:0000259" key="7">
    <source>
        <dbReference type="Pfam" id="PF02897"/>
    </source>
</evidence>
<protein>
    <submittedName>
        <fullName evidence="8">Prolyl oligopeptidase family serine peptidase</fullName>
    </submittedName>
</protein>
<dbReference type="SUPFAM" id="SSF50993">
    <property type="entry name" value="Peptidase/esterase 'gauge' domain"/>
    <property type="match status" value="1"/>
</dbReference>